<feature type="transmembrane region" description="Helical" evidence="4">
    <location>
        <begin position="124"/>
        <end position="147"/>
    </location>
</feature>
<feature type="domain" description="GGDEF" evidence="5">
    <location>
        <begin position="277"/>
        <end position="406"/>
    </location>
</feature>
<sequence>MSVLCHLYIISGSFDPLSLSKKVVINSSSSLIDFASVINNIVCSAVGCIFLSQIRSGLTHYQRRSALYFFYFFLLFGFAFAAMAIRSWLPLIYSVLLNNFMYMTVAYLLLFGSISWYQRDIKPWLWKLAIVHVCSYTAIQTLIYHFVPNTLELRVQIAFVNFALVYASTFLLCHKHRTSNGKGERMLALAALVCLVAAGFPTFALAVTGKVEYYRVAVVVTQNIVCFFLLGGLLSLFLFNQIDWHYERSIRDELTGLFNRRYINERIAHLFQSDLPIQGTLAVVDIDHFKKVNDRFGHDVGDNALVYVSKILSGSLKKGDLVSRYGGEEFVIFIADNDFKQALATLHTIHSSVESQSRLSAMSIPITVSIGYCNLTSQDTLQSAFTRADSALYMAKNQGRNCIVGQ</sequence>
<dbReference type="PANTHER" id="PTHR45138:SF9">
    <property type="entry name" value="DIGUANYLATE CYCLASE DGCM-RELATED"/>
    <property type="match status" value="1"/>
</dbReference>
<dbReference type="Proteomes" id="UP000092741">
    <property type="component" value="Chromosome 2"/>
</dbReference>
<keyword evidence="4" id="KW-0812">Transmembrane</keyword>
<organism evidence="6 7">
    <name type="scientific">Vibrio natriegens NBRC 15636 = ATCC 14048 = DSM 759</name>
    <dbReference type="NCBI Taxonomy" id="1219067"/>
    <lineage>
        <taxon>Bacteria</taxon>
        <taxon>Pseudomonadati</taxon>
        <taxon>Pseudomonadota</taxon>
        <taxon>Gammaproteobacteria</taxon>
        <taxon>Vibrionales</taxon>
        <taxon>Vibrionaceae</taxon>
        <taxon>Vibrio</taxon>
    </lineage>
</organism>
<dbReference type="EMBL" id="CP016346">
    <property type="protein sequence ID" value="ANQ14538.1"/>
    <property type="molecule type" value="Genomic_DNA"/>
</dbReference>
<accession>A0AAN0Y6H9</accession>
<feature type="transmembrane region" description="Helical" evidence="4">
    <location>
        <begin position="30"/>
        <end position="54"/>
    </location>
</feature>
<evidence type="ECO:0000256" key="1">
    <source>
        <dbReference type="ARBA" id="ARBA00001946"/>
    </source>
</evidence>
<evidence type="ECO:0000313" key="7">
    <source>
        <dbReference type="Proteomes" id="UP000092741"/>
    </source>
</evidence>
<dbReference type="KEGG" id="vna:PN96_21990"/>
<feature type="transmembrane region" description="Helical" evidence="4">
    <location>
        <begin position="91"/>
        <end position="112"/>
    </location>
</feature>
<dbReference type="CDD" id="cd01949">
    <property type="entry name" value="GGDEF"/>
    <property type="match status" value="1"/>
</dbReference>
<dbReference type="PANTHER" id="PTHR45138">
    <property type="entry name" value="REGULATORY COMPONENTS OF SENSORY TRANSDUCTION SYSTEM"/>
    <property type="match status" value="1"/>
</dbReference>
<dbReference type="GO" id="GO:0005886">
    <property type="term" value="C:plasma membrane"/>
    <property type="evidence" value="ECO:0007669"/>
    <property type="project" value="TreeGrafter"/>
</dbReference>
<protein>
    <recommendedName>
        <fullName evidence="2">diguanylate cyclase</fullName>
        <ecNumber evidence="2">2.7.7.65</ecNumber>
    </recommendedName>
</protein>
<dbReference type="FunFam" id="3.30.70.270:FF:000001">
    <property type="entry name" value="Diguanylate cyclase domain protein"/>
    <property type="match status" value="1"/>
</dbReference>
<dbReference type="InterPro" id="IPR029787">
    <property type="entry name" value="Nucleotide_cyclase"/>
</dbReference>
<dbReference type="Pfam" id="PF00990">
    <property type="entry name" value="GGDEF"/>
    <property type="match status" value="1"/>
</dbReference>
<proteinExistence type="predicted"/>
<name>A0AAN0Y6H9_VIBNA</name>
<gene>
    <name evidence="6" type="ORF">BA890_17485</name>
</gene>
<dbReference type="InterPro" id="IPR050469">
    <property type="entry name" value="Diguanylate_Cyclase"/>
</dbReference>
<keyword evidence="4" id="KW-0472">Membrane</keyword>
<comment type="catalytic activity">
    <reaction evidence="3">
        <text>2 GTP = 3',3'-c-di-GMP + 2 diphosphate</text>
        <dbReference type="Rhea" id="RHEA:24898"/>
        <dbReference type="ChEBI" id="CHEBI:33019"/>
        <dbReference type="ChEBI" id="CHEBI:37565"/>
        <dbReference type="ChEBI" id="CHEBI:58805"/>
        <dbReference type="EC" id="2.7.7.65"/>
    </reaction>
</comment>
<reference evidence="6 7" key="1">
    <citation type="submission" date="2016-07" db="EMBL/GenBank/DDBJ databases">
        <title>Developing Vibrio natriegens as a novel, fast-growing host for biotechnology.</title>
        <authorList>
            <person name="Weinstock M.T."/>
            <person name="Hesek E.D."/>
            <person name="Wilson C.M."/>
            <person name="Gibson D.G."/>
        </authorList>
    </citation>
    <scope>NUCLEOTIDE SEQUENCE [LARGE SCALE GENOMIC DNA]</scope>
    <source>
        <strain evidence="6 7">ATCC 14048</strain>
    </source>
</reference>
<dbReference type="SUPFAM" id="SSF55073">
    <property type="entry name" value="Nucleotide cyclase"/>
    <property type="match status" value="1"/>
</dbReference>
<evidence type="ECO:0000259" key="5">
    <source>
        <dbReference type="PROSITE" id="PS50887"/>
    </source>
</evidence>
<comment type="cofactor">
    <cofactor evidence="1">
        <name>Mg(2+)</name>
        <dbReference type="ChEBI" id="CHEBI:18420"/>
    </cofactor>
</comment>
<evidence type="ECO:0000256" key="4">
    <source>
        <dbReference type="SAM" id="Phobius"/>
    </source>
</evidence>
<dbReference type="SMART" id="SM00267">
    <property type="entry name" value="GGDEF"/>
    <property type="match status" value="1"/>
</dbReference>
<dbReference type="InterPro" id="IPR000160">
    <property type="entry name" value="GGDEF_dom"/>
</dbReference>
<feature type="transmembrane region" description="Helical" evidence="4">
    <location>
        <begin position="66"/>
        <end position="85"/>
    </location>
</feature>
<dbReference type="Gene3D" id="3.30.70.270">
    <property type="match status" value="1"/>
</dbReference>
<dbReference type="GO" id="GO:0052621">
    <property type="term" value="F:diguanylate cyclase activity"/>
    <property type="evidence" value="ECO:0007669"/>
    <property type="project" value="UniProtKB-EC"/>
</dbReference>
<dbReference type="InterPro" id="IPR043128">
    <property type="entry name" value="Rev_trsase/Diguanyl_cyclase"/>
</dbReference>
<dbReference type="GO" id="GO:0043709">
    <property type="term" value="P:cell adhesion involved in single-species biofilm formation"/>
    <property type="evidence" value="ECO:0007669"/>
    <property type="project" value="TreeGrafter"/>
</dbReference>
<dbReference type="NCBIfam" id="TIGR00254">
    <property type="entry name" value="GGDEF"/>
    <property type="match status" value="1"/>
</dbReference>
<evidence type="ECO:0000256" key="2">
    <source>
        <dbReference type="ARBA" id="ARBA00012528"/>
    </source>
</evidence>
<dbReference type="GO" id="GO:1902201">
    <property type="term" value="P:negative regulation of bacterial-type flagellum-dependent cell motility"/>
    <property type="evidence" value="ECO:0007669"/>
    <property type="project" value="TreeGrafter"/>
</dbReference>
<dbReference type="AlphaFoldDB" id="A0AAN0Y6H9"/>
<feature type="transmembrane region" description="Helical" evidence="4">
    <location>
        <begin position="186"/>
        <end position="207"/>
    </location>
</feature>
<dbReference type="PROSITE" id="PS50887">
    <property type="entry name" value="GGDEF"/>
    <property type="match status" value="1"/>
</dbReference>
<evidence type="ECO:0000313" key="6">
    <source>
        <dbReference type="EMBL" id="ANQ14538.1"/>
    </source>
</evidence>
<keyword evidence="4" id="KW-1133">Transmembrane helix</keyword>
<keyword evidence="7" id="KW-1185">Reference proteome</keyword>
<feature type="transmembrane region" description="Helical" evidence="4">
    <location>
        <begin position="213"/>
        <end position="239"/>
    </location>
</feature>
<evidence type="ECO:0000256" key="3">
    <source>
        <dbReference type="ARBA" id="ARBA00034247"/>
    </source>
</evidence>
<dbReference type="EC" id="2.7.7.65" evidence="2"/>
<feature type="transmembrane region" description="Helical" evidence="4">
    <location>
        <begin position="153"/>
        <end position="174"/>
    </location>
</feature>